<gene>
    <name evidence="2" type="ORF">SAMEA4412673_00273</name>
</gene>
<dbReference type="EMBL" id="LT906468">
    <property type="protein sequence ID" value="SNV38063.1"/>
    <property type="molecule type" value="Genomic_DNA"/>
</dbReference>
<evidence type="ECO:0000313" key="3">
    <source>
        <dbReference type="Proteomes" id="UP000215355"/>
    </source>
</evidence>
<proteinExistence type="predicted"/>
<dbReference type="GO" id="GO:0016887">
    <property type="term" value="F:ATP hydrolysis activity"/>
    <property type="evidence" value="ECO:0007669"/>
    <property type="project" value="InterPro"/>
</dbReference>
<dbReference type="Pfam" id="PF13304">
    <property type="entry name" value="AAA_21"/>
    <property type="match status" value="1"/>
</dbReference>
<dbReference type="RefSeq" id="WP_093100926.1">
    <property type="nucleotide sequence ID" value="NZ_FNGK01000009.1"/>
</dbReference>
<evidence type="ECO:0000259" key="1">
    <source>
        <dbReference type="Pfam" id="PF13304"/>
    </source>
</evidence>
<dbReference type="PANTHER" id="PTHR43581">
    <property type="entry name" value="ATP/GTP PHOSPHATASE"/>
    <property type="match status" value="1"/>
</dbReference>
<dbReference type="InterPro" id="IPR003959">
    <property type="entry name" value="ATPase_AAA_core"/>
</dbReference>
<dbReference type="SUPFAM" id="SSF52540">
    <property type="entry name" value="P-loop containing nucleoside triphosphate hydrolases"/>
    <property type="match status" value="1"/>
</dbReference>
<evidence type="ECO:0000313" key="2">
    <source>
        <dbReference type="EMBL" id="SNV38063.1"/>
    </source>
</evidence>
<dbReference type="PANTHER" id="PTHR43581:SF2">
    <property type="entry name" value="EXCINUCLEASE ATPASE SUBUNIT"/>
    <property type="match status" value="1"/>
</dbReference>
<dbReference type="InterPro" id="IPR051396">
    <property type="entry name" value="Bact_Antivir_Def_Nuclease"/>
</dbReference>
<feature type="domain" description="ATPase AAA-type core" evidence="1">
    <location>
        <begin position="386"/>
        <end position="486"/>
    </location>
</feature>
<protein>
    <submittedName>
        <fullName evidence="2">Predicted ATP-binding protein involved in virulence</fullName>
    </submittedName>
</protein>
<organism evidence="2 3">
    <name type="scientific">Sphingobacterium mizutaii</name>
    <dbReference type="NCBI Taxonomy" id="1010"/>
    <lineage>
        <taxon>Bacteria</taxon>
        <taxon>Pseudomonadati</taxon>
        <taxon>Bacteroidota</taxon>
        <taxon>Sphingobacteriia</taxon>
        <taxon>Sphingobacteriales</taxon>
        <taxon>Sphingobacteriaceae</taxon>
        <taxon>Sphingobacterium</taxon>
    </lineage>
</organism>
<keyword evidence="2" id="KW-0547">Nucleotide-binding</keyword>
<dbReference type="Proteomes" id="UP000215355">
    <property type="component" value="Chromosome 1"/>
</dbReference>
<dbReference type="KEGG" id="smiz:4412673_00273"/>
<dbReference type="GO" id="GO:0005524">
    <property type="term" value="F:ATP binding"/>
    <property type="evidence" value="ECO:0007669"/>
    <property type="project" value="UniProtKB-KW"/>
</dbReference>
<keyword evidence="2" id="KW-0067">ATP-binding</keyword>
<sequence>MIDIDFTKLKTSWTKYDIVQVMEVIHSGDTIEKFKKREAGIDEPILRSFLGIKSLEDPTPSYWIEIQKYPNEKKLFAFFALLFTHGGVVNDFAEKYSSGEMKGVFVVENKHKQYTNIRSALVESGAADPSFRRKDTVPYEFSPIFQNSEVGKLFKQVLLERISRLVDIEKLSDQDFYDVCLSNNFHKALSVSEQQFKMWIEGENVSESGFIKSVNIIDFLSVENVLLDFNKSKEIYFLGENGDGKSLILMATYLAFNGNFITEKTDQEKTGKASDILRNNKKIQLSAIDEYGSEYNPQRGLFLNNFFAYGTHRGRVSTDNPEEYGFMSLFDSDETMINPVSWLKDQKLLELEKSLDKHNMIAEEKDLPNSFSVVELEEMFFDLLERHVEIKIDGAGVTFKEKNATLTFDQLSEGYKSILIFVSDLIYRLNKNAKEGQSIKDLKGIVLVDEIDLHLHPKWQRIVVKKLRSIFPNVQFIFTSHSPTIVQGASDDAILYRVYRNPEDGKTKVSDPYFRKDLNRLMINTLITSPLFGLEDSRLNSEEDYADTSETYLLYRINQQLENTLAEQREAGKIFLSDTDIDEMIQQIINEELGNKDDKNN</sequence>
<accession>A0AAJ5BYN1</accession>
<dbReference type="AlphaFoldDB" id="A0AAJ5BYN1"/>
<dbReference type="InterPro" id="IPR027417">
    <property type="entry name" value="P-loop_NTPase"/>
</dbReference>
<dbReference type="Gene3D" id="3.40.50.300">
    <property type="entry name" value="P-loop containing nucleotide triphosphate hydrolases"/>
    <property type="match status" value="1"/>
</dbReference>
<name>A0AAJ5BYN1_9SPHI</name>
<reference evidence="2 3" key="1">
    <citation type="submission" date="2017-06" db="EMBL/GenBank/DDBJ databases">
        <authorList>
            <consortium name="Pathogen Informatics"/>
        </authorList>
    </citation>
    <scope>NUCLEOTIDE SEQUENCE [LARGE SCALE GENOMIC DNA]</scope>
    <source>
        <strain evidence="2 3">NCTC12149</strain>
    </source>
</reference>